<evidence type="ECO:0000313" key="3">
    <source>
        <dbReference type="Proteomes" id="UP000803844"/>
    </source>
</evidence>
<accession>A0A9P4XSK2</accession>
<dbReference type="RefSeq" id="XP_040771041.1">
    <property type="nucleotide sequence ID" value="XM_040921018.1"/>
</dbReference>
<reference evidence="2" key="1">
    <citation type="journal article" date="2020" name="Phytopathology">
        <title>Genome sequence of the chestnut blight fungus Cryphonectria parasitica EP155: A fundamental resource for an archetypical invasive plant pathogen.</title>
        <authorList>
            <person name="Crouch J.A."/>
            <person name="Dawe A."/>
            <person name="Aerts A."/>
            <person name="Barry K."/>
            <person name="Churchill A.C.L."/>
            <person name="Grimwood J."/>
            <person name="Hillman B."/>
            <person name="Milgroom M.G."/>
            <person name="Pangilinan J."/>
            <person name="Smith M."/>
            <person name="Salamov A."/>
            <person name="Schmutz J."/>
            <person name="Yadav J."/>
            <person name="Grigoriev I.V."/>
            <person name="Nuss D."/>
        </authorList>
    </citation>
    <scope>NUCLEOTIDE SEQUENCE</scope>
    <source>
        <strain evidence="2">EP155</strain>
    </source>
</reference>
<name>A0A9P4XSK2_CRYP1</name>
<dbReference type="EMBL" id="MU032354">
    <property type="protein sequence ID" value="KAF3760062.1"/>
    <property type="molecule type" value="Genomic_DNA"/>
</dbReference>
<dbReference type="AlphaFoldDB" id="A0A9P4XSK2"/>
<comment type="caution">
    <text evidence="2">The sequence shown here is derived from an EMBL/GenBank/DDBJ whole genome shotgun (WGS) entry which is preliminary data.</text>
</comment>
<organism evidence="2 3">
    <name type="scientific">Cryphonectria parasitica (strain ATCC 38755 / EP155)</name>
    <dbReference type="NCBI Taxonomy" id="660469"/>
    <lineage>
        <taxon>Eukaryota</taxon>
        <taxon>Fungi</taxon>
        <taxon>Dikarya</taxon>
        <taxon>Ascomycota</taxon>
        <taxon>Pezizomycotina</taxon>
        <taxon>Sordariomycetes</taxon>
        <taxon>Sordariomycetidae</taxon>
        <taxon>Diaporthales</taxon>
        <taxon>Cryphonectriaceae</taxon>
        <taxon>Cryphonectria-Endothia species complex</taxon>
        <taxon>Cryphonectria</taxon>
    </lineage>
</organism>
<feature type="compositionally biased region" description="Acidic residues" evidence="1">
    <location>
        <begin position="98"/>
        <end position="113"/>
    </location>
</feature>
<feature type="region of interest" description="Disordered" evidence="1">
    <location>
        <begin position="92"/>
        <end position="122"/>
    </location>
</feature>
<protein>
    <submittedName>
        <fullName evidence="2">Uncharacterized protein</fullName>
    </submittedName>
</protein>
<dbReference type="Proteomes" id="UP000803844">
    <property type="component" value="Unassembled WGS sequence"/>
</dbReference>
<evidence type="ECO:0000313" key="2">
    <source>
        <dbReference type="EMBL" id="KAF3760062.1"/>
    </source>
</evidence>
<gene>
    <name evidence="2" type="ORF">M406DRAFT_335269</name>
</gene>
<evidence type="ECO:0000256" key="1">
    <source>
        <dbReference type="SAM" id="MobiDB-lite"/>
    </source>
</evidence>
<keyword evidence="3" id="KW-1185">Reference proteome</keyword>
<sequence length="274" mass="30656">MVLDSFLSDQLGTLRVESAKYQQIDLGAEVFIALLQNVGRHWSVARVYGRLCHVEELGDELVTTELSNTLCCAKARIGHDVRNRIFKGGRWHGRDGNDKDEDEASEEGDDDDREDKGSCCGDDKLEGLSSAKITRLRPVAENIVHQTMRNGFSAALQLHTTDLTCLTGQLEDVLGRESSRKGIVERGDELWKAAVEVRSTANVKAQILQLCAGCLWFDQWDRRVSESSRYPQARRAGCITRITNQVCYLIGRRGLLAFVAMAEQPMDRFLPGQL</sequence>
<dbReference type="GeneID" id="63838147"/>
<proteinExistence type="predicted"/>